<organism evidence="2 3">
    <name type="scientific">Vibrio owensii CAIM 1854 = LMG 25443</name>
    <dbReference type="NCBI Taxonomy" id="1229493"/>
    <lineage>
        <taxon>Bacteria</taxon>
        <taxon>Pseudomonadati</taxon>
        <taxon>Pseudomonadota</taxon>
        <taxon>Gammaproteobacteria</taxon>
        <taxon>Vibrionales</taxon>
        <taxon>Vibrionaceae</taxon>
        <taxon>Vibrio</taxon>
    </lineage>
</organism>
<dbReference type="CDD" id="cd05269">
    <property type="entry name" value="TMR_SDR_a"/>
    <property type="match status" value="1"/>
</dbReference>
<dbReference type="Gene3D" id="3.90.25.10">
    <property type="entry name" value="UDP-galactose 4-epimerase, domain 1"/>
    <property type="match status" value="1"/>
</dbReference>
<dbReference type="Pfam" id="PF13460">
    <property type="entry name" value="NAD_binding_10"/>
    <property type="match status" value="1"/>
</dbReference>
<dbReference type="InterPro" id="IPR036291">
    <property type="entry name" value="NAD(P)-bd_dom_sf"/>
</dbReference>
<sequence>MDILVLGATGNTGSEVVRQLQQTGADFGVMVRNTNSTATMNLQPEQVREGNFTDVAAMEKAMQGVKRIYVSMPIHQDNKLWVENVIAAAKAANVEHVVKLSGMGAKSDAGSEIIRTHVVTDDLVKASGLAWTIIQPNSFFQNLFGSLATINAMGKFFLPLGDAKQSVVDIRDVAAVIVESLIGEGHDGQTYLLSGPEALTFAQQAEVISQASGKPIEYVAISEQDAAAAMKEAGMDEWFTNALAEIMAWFGTGAYTEVTDTVERVTGKPARNFNDFANEFAHAIEK</sequence>
<dbReference type="InterPro" id="IPR051604">
    <property type="entry name" value="Ergot_Alk_Oxidoreductase"/>
</dbReference>
<dbReference type="RefSeq" id="WP_020197649.1">
    <property type="nucleotide sequence ID" value="NZ_BAOH01000132.1"/>
</dbReference>
<dbReference type="EMBL" id="JPRD01000008">
    <property type="protein sequence ID" value="KIF54243.1"/>
    <property type="molecule type" value="Genomic_DNA"/>
</dbReference>
<accession>A0A0C1VW23</accession>
<evidence type="ECO:0000259" key="1">
    <source>
        <dbReference type="Pfam" id="PF13460"/>
    </source>
</evidence>
<reference evidence="2 3" key="1">
    <citation type="submission" date="2014-07" db="EMBL/GenBank/DDBJ databases">
        <title>Unique and conserved regions in Vibrio harveyi and related species in comparison with the shrimp pathogen Vibrio harveyi CAIM 1792.</title>
        <authorList>
            <person name="Espinoza-Valles I."/>
            <person name="Vora G."/>
            <person name="Leekitcharoenphon P."/>
            <person name="Ussery D."/>
            <person name="Hoj L."/>
            <person name="Gomez-Gil B."/>
        </authorList>
    </citation>
    <scope>NUCLEOTIDE SEQUENCE [LARGE SCALE GENOMIC DNA]</scope>
    <source>
        <strain evidence="3">CAIM 1854 / LMG 25443</strain>
    </source>
</reference>
<dbReference type="PANTHER" id="PTHR43162">
    <property type="match status" value="1"/>
</dbReference>
<evidence type="ECO:0000313" key="3">
    <source>
        <dbReference type="Proteomes" id="UP000031586"/>
    </source>
</evidence>
<evidence type="ECO:0000313" key="2">
    <source>
        <dbReference type="EMBL" id="KIF54243.1"/>
    </source>
</evidence>
<dbReference type="SUPFAM" id="SSF51735">
    <property type="entry name" value="NAD(P)-binding Rossmann-fold domains"/>
    <property type="match status" value="1"/>
</dbReference>
<comment type="caution">
    <text evidence="2">The sequence shown here is derived from an EMBL/GenBank/DDBJ whole genome shotgun (WGS) entry which is preliminary data.</text>
</comment>
<dbReference type="AlphaFoldDB" id="A0A0C1VW23"/>
<gene>
    <name evidence="2" type="ORF">H735_04145</name>
</gene>
<feature type="domain" description="NAD(P)-binding" evidence="1">
    <location>
        <begin position="7"/>
        <end position="181"/>
    </location>
</feature>
<dbReference type="Proteomes" id="UP000031586">
    <property type="component" value="Unassembled WGS sequence"/>
</dbReference>
<dbReference type="PATRIC" id="fig|1229493.5.peg.5750"/>
<dbReference type="Gene3D" id="3.40.50.720">
    <property type="entry name" value="NAD(P)-binding Rossmann-like Domain"/>
    <property type="match status" value="1"/>
</dbReference>
<dbReference type="InterPro" id="IPR016040">
    <property type="entry name" value="NAD(P)-bd_dom"/>
</dbReference>
<proteinExistence type="predicted"/>
<dbReference type="PANTHER" id="PTHR43162:SF1">
    <property type="entry name" value="PRESTALK A DIFFERENTIATION PROTEIN A"/>
    <property type="match status" value="1"/>
</dbReference>
<name>A0A0C1VW23_9VIBR</name>
<protein>
    <submittedName>
        <fullName evidence="2">Epimerase</fullName>
    </submittedName>
</protein>